<evidence type="ECO:0000313" key="2">
    <source>
        <dbReference type="Proteomes" id="UP000076858"/>
    </source>
</evidence>
<proteinExistence type="predicted"/>
<gene>
    <name evidence="1" type="ORF">APZ42_031518</name>
</gene>
<evidence type="ECO:0000313" key="1">
    <source>
        <dbReference type="EMBL" id="KZS05332.1"/>
    </source>
</evidence>
<dbReference type="AlphaFoldDB" id="A0A164MT29"/>
<sequence>MISTCSCDCSARAVSTRARCIANSGAREVRIITSRKTEVRSFHHSKINWVHIGKDQQGISREKGPIGSTHTEEWVRLQRGIGIGDACHRIPMLP</sequence>
<accession>A0A164MT29</accession>
<comment type="caution">
    <text evidence="1">The sequence shown here is derived from an EMBL/GenBank/DDBJ whole genome shotgun (WGS) entry which is preliminary data.</text>
</comment>
<name>A0A164MT29_9CRUS</name>
<dbReference type="Proteomes" id="UP000076858">
    <property type="component" value="Unassembled WGS sequence"/>
</dbReference>
<organism evidence="1 2">
    <name type="scientific">Daphnia magna</name>
    <dbReference type="NCBI Taxonomy" id="35525"/>
    <lineage>
        <taxon>Eukaryota</taxon>
        <taxon>Metazoa</taxon>
        <taxon>Ecdysozoa</taxon>
        <taxon>Arthropoda</taxon>
        <taxon>Crustacea</taxon>
        <taxon>Branchiopoda</taxon>
        <taxon>Diplostraca</taxon>
        <taxon>Cladocera</taxon>
        <taxon>Anomopoda</taxon>
        <taxon>Daphniidae</taxon>
        <taxon>Daphnia</taxon>
    </lineage>
</organism>
<dbReference type="EMBL" id="LRGB01002961">
    <property type="protein sequence ID" value="KZS05332.1"/>
    <property type="molecule type" value="Genomic_DNA"/>
</dbReference>
<keyword evidence="2" id="KW-1185">Reference proteome</keyword>
<protein>
    <submittedName>
        <fullName evidence="1">Uncharacterized protein</fullName>
    </submittedName>
</protein>
<reference evidence="1 2" key="1">
    <citation type="submission" date="2016-03" db="EMBL/GenBank/DDBJ databases">
        <title>EvidentialGene: Evidence-directed Construction of Genes on Genomes.</title>
        <authorList>
            <person name="Gilbert D.G."/>
            <person name="Choi J.-H."/>
            <person name="Mockaitis K."/>
            <person name="Colbourne J."/>
            <person name="Pfrender M."/>
        </authorList>
    </citation>
    <scope>NUCLEOTIDE SEQUENCE [LARGE SCALE GENOMIC DNA]</scope>
    <source>
        <strain evidence="1 2">Xinb3</strain>
        <tissue evidence="1">Complete organism</tissue>
    </source>
</reference>